<dbReference type="InterPro" id="IPR016032">
    <property type="entry name" value="Sig_transdc_resp-reg_C-effctor"/>
</dbReference>
<dbReference type="Pfam" id="PF00196">
    <property type="entry name" value="GerE"/>
    <property type="match status" value="1"/>
</dbReference>
<evidence type="ECO:0000256" key="4">
    <source>
        <dbReference type="PROSITE-ProRule" id="PRU00169"/>
    </source>
</evidence>
<name>A0A7Y7ZEC7_PSEPU</name>
<evidence type="ECO:0000259" key="6">
    <source>
        <dbReference type="PROSITE" id="PS50110"/>
    </source>
</evidence>
<dbReference type="GO" id="GO:0003677">
    <property type="term" value="F:DNA binding"/>
    <property type="evidence" value="ECO:0007669"/>
    <property type="project" value="UniProtKB-KW"/>
</dbReference>
<feature type="domain" description="Response regulatory" evidence="6">
    <location>
        <begin position="5"/>
        <end position="119"/>
    </location>
</feature>
<dbReference type="PROSITE" id="PS50110">
    <property type="entry name" value="RESPONSE_REGULATORY"/>
    <property type="match status" value="1"/>
</dbReference>
<dbReference type="SUPFAM" id="SSF52172">
    <property type="entry name" value="CheY-like"/>
    <property type="match status" value="1"/>
</dbReference>
<dbReference type="PRINTS" id="PR00038">
    <property type="entry name" value="HTHLUXR"/>
</dbReference>
<dbReference type="GO" id="GO:0006355">
    <property type="term" value="P:regulation of DNA-templated transcription"/>
    <property type="evidence" value="ECO:0007669"/>
    <property type="project" value="InterPro"/>
</dbReference>
<protein>
    <submittedName>
        <fullName evidence="7 8">Response regulator</fullName>
    </submittedName>
</protein>
<dbReference type="RefSeq" id="WP_004577345.1">
    <property type="nucleotide sequence ID" value="NZ_CAKNBT010000026.1"/>
</dbReference>
<dbReference type="SUPFAM" id="SSF46894">
    <property type="entry name" value="C-terminal effector domain of the bipartite response regulators"/>
    <property type="match status" value="1"/>
</dbReference>
<reference evidence="7 9" key="1">
    <citation type="submission" date="2019-12" db="EMBL/GenBank/DDBJ databases">
        <authorList>
            <person name="Woiski C."/>
        </authorList>
    </citation>
    <scope>NUCLEOTIDE SEQUENCE [LARGE SCALE GENOMIC DNA]</scope>
    <source>
        <strain evidence="7 9">BOE100</strain>
    </source>
</reference>
<dbReference type="PROSITE" id="PS50043">
    <property type="entry name" value="HTH_LUXR_2"/>
    <property type="match status" value="1"/>
</dbReference>
<keyword evidence="2" id="KW-0238">DNA-binding</keyword>
<dbReference type="AlphaFoldDB" id="A0A7Y7ZEC7"/>
<dbReference type="Gene3D" id="1.10.10.10">
    <property type="entry name" value="Winged helix-like DNA-binding domain superfamily/Winged helix DNA-binding domain"/>
    <property type="match status" value="1"/>
</dbReference>
<keyword evidence="4" id="KW-0597">Phosphoprotein</keyword>
<feature type="domain" description="HTH luxR-type" evidence="5">
    <location>
        <begin position="135"/>
        <end position="200"/>
    </location>
</feature>
<dbReference type="InterPro" id="IPR036388">
    <property type="entry name" value="WH-like_DNA-bd_sf"/>
</dbReference>
<dbReference type="EMBL" id="WOWR01000001">
    <property type="protein sequence ID" value="KAF0256745.1"/>
    <property type="molecule type" value="Genomic_DNA"/>
</dbReference>
<dbReference type="CDD" id="cd06170">
    <property type="entry name" value="LuxR_C_like"/>
    <property type="match status" value="1"/>
</dbReference>
<evidence type="ECO:0000256" key="3">
    <source>
        <dbReference type="ARBA" id="ARBA00023163"/>
    </source>
</evidence>
<dbReference type="SMART" id="SM00448">
    <property type="entry name" value="REC"/>
    <property type="match status" value="1"/>
</dbReference>
<dbReference type="Gene3D" id="3.40.50.2300">
    <property type="match status" value="1"/>
</dbReference>
<evidence type="ECO:0000313" key="9">
    <source>
        <dbReference type="Proteomes" id="UP000442695"/>
    </source>
</evidence>
<dbReference type="PANTHER" id="PTHR44688:SF16">
    <property type="entry name" value="DNA-BINDING TRANSCRIPTIONAL ACTIVATOR DEVR_DOSR"/>
    <property type="match status" value="1"/>
</dbReference>
<evidence type="ECO:0000313" key="7">
    <source>
        <dbReference type="EMBL" id="KAF0256745.1"/>
    </source>
</evidence>
<dbReference type="PANTHER" id="PTHR44688">
    <property type="entry name" value="DNA-BINDING TRANSCRIPTIONAL ACTIVATOR DEVR_DOSR"/>
    <property type="match status" value="1"/>
</dbReference>
<reference evidence="8 10" key="2">
    <citation type="submission" date="2020-04" db="EMBL/GenBank/DDBJ databases">
        <title>Molecular characterization of pseudomonads from Agaricus bisporus reveal novel blotch 2 pathogens in Western Europe.</title>
        <authorList>
            <person name="Taparia T."/>
            <person name="Krijger M."/>
            <person name="Haynes E."/>
            <person name="Elpinstone J.G."/>
            <person name="Noble R."/>
            <person name="Van Der Wolf J."/>
        </authorList>
    </citation>
    <scope>NUCLEOTIDE SEQUENCE [LARGE SCALE GENOMIC DNA]</scope>
    <source>
        <strain evidence="8 10">P7765</strain>
    </source>
</reference>
<dbReference type="SMART" id="SM00421">
    <property type="entry name" value="HTH_LUXR"/>
    <property type="match status" value="1"/>
</dbReference>
<evidence type="ECO:0000259" key="5">
    <source>
        <dbReference type="PROSITE" id="PS50043"/>
    </source>
</evidence>
<feature type="modified residue" description="4-aspartylphosphate" evidence="4">
    <location>
        <position position="54"/>
    </location>
</feature>
<dbReference type="EMBL" id="JACARV010000090">
    <property type="protein sequence ID" value="NWC83386.1"/>
    <property type="molecule type" value="Genomic_DNA"/>
</dbReference>
<dbReference type="InterPro" id="IPR001789">
    <property type="entry name" value="Sig_transdc_resp-reg_receiver"/>
</dbReference>
<dbReference type="GO" id="GO:0000160">
    <property type="term" value="P:phosphorelay signal transduction system"/>
    <property type="evidence" value="ECO:0007669"/>
    <property type="project" value="InterPro"/>
</dbReference>
<sequence>MKNTCIYMVDDDHDLCEAVVGLLRSVDLAVKTFASPNEFLQFPRPEVPSCLILDVRLKGASGLDFQARMDDLRVNIPVIMMTAYGDIPMSVRAMKAGALGFLTKPFRDQDLLDAVVEALEHDRQRRVSEEGIIELRERHNRLSTREQEVMAMATTGLLNKQIAAELGISEVTVKIHRGSAMRKMNAGSFAELVRMAQALSVQWQAQGQA</sequence>
<evidence type="ECO:0000313" key="10">
    <source>
        <dbReference type="Proteomes" id="UP000542695"/>
    </source>
</evidence>
<evidence type="ECO:0000256" key="2">
    <source>
        <dbReference type="ARBA" id="ARBA00023125"/>
    </source>
</evidence>
<gene>
    <name evidence="7" type="ORF">GN299_00900</name>
    <name evidence="8" type="ORF">HX798_24315</name>
</gene>
<dbReference type="CDD" id="cd17537">
    <property type="entry name" value="REC_FixJ"/>
    <property type="match status" value="1"/>
</dbReference>
<dbReference type="Proteomes" id="UP000442695">
    <property type="component" value="Unassembled WGS sequence"/>
</dbReference>
<dbReference type="InterPro" id="IPR000792">
    <property type="entry name" value="Tscrpt_reg_LuxR_C"/>
</dbReference>
<dbReference type="PROSITE" id="PS00622">
    <property type="entry name" value="HTH_LUXR_1"/>
    <property type="match status" value="1"/>
</dbReference>
<dbReference type="Proteomes" id="UP000542695">
    <property type="component" value="Unassembled WGS sequence"/>
</dbReference>
<accession>A0A7Y7ZEC7</accession>
<dbReference type="InterPro" id="IPR011006">
    <property type="entry name" value="CheY-like_superfamily"/>
</dbReference>
<comment type="caution">
    <text evidence="8">The sequence shown here is derived from an EMBL/GenBank/DDBJ whole genome shotgun (WGS) entry which is preliminary data.</text>
</comment>
<keyword evidence="1" id="KW-0805">Transcription regulation</keyword>
<keyword evidence="3" id="KW-0804">Transcription</keyword>
<evidence type="ECO:0000313" key="8">
    <source>
        <dbReference type="EMBL" id="NWC83386.1"/>
    </source>
</evidence>
<organism evidence="8 10">
    <name type="scientific">Pseudomonas putida</name>
    <name type="common">Arthrobacter siderocapsulatus</name>
    <dbReference type="NCBI Taxonomy" id="303"/>
    <lineage>
        <taxon>Bacteria</taxon>
        <taxon>Pseudomonadati</taxon>
        <taxon>Pseudomonadota</taxon>
        <taxon>Gammaproteobacteria</taxon>
        <taxon>Pseudomonadales</taxon>
        <taxon>Pseudomonadaceae</taxon>
        <taxon>Pseudomonas</taxon>
    </lineage>
</organism>
<proteinExistence type="predicted"/>
<dbReference type="Pfam" id="PF00072">
    <property type="entry name" value="Response_reg"/>
    <property type="match status" value="1"/>
</dbReference>
<evidence type="ECO:0000256" key="1">
    <source>
        <dbReference type="ARBA" id="ARBA00023015"/>
    </source>
</evidence>